<organism evidence="2 3">
    <name type="scientific">Meloidogyne graminicola</name>
    <dbReference type="NCBI Taxonomy" id="189291"/>
    <lineage>
        <taxon>Eukaryota</taxon>
        <taxon>Metazoa</taxon>
        <taxon>Ecdysozoa</taxon>
        <taxon>Nematoda</taxon>
        <taxon>Chromadorea</taxon>
        <taxon>Rhabditida</taxon>
        <taxon>Tylenchina</taxon>
        <taxon>Tylenchomorpha</taxon>
        <taxon>Tylenchoidea</taxon>
        <taxon>Meloidogynidae</taxon>
        <taxon>Meloidogyninae</taxon>
        <taxon>Meloidogyne</taxon>
    </lineage>
</organism>
<dbReference type="EMBL" id="JABEBT010000004">
    <property type="protein sequence ID" value="KAF7639607.1"/>
    <property type="molecule type" value="Genomic_DNA"/>
</dbReference>
<reference evidence="2" key="1">
    <citation type="journal article" date="2020" name="Ecol. Evol.">
        <title>Genome structure and content of the rice root-knot nematode (Meloidogyne graminicola).</title>
        <authorList>
            <person name="Phan N.T."/>
            <person name="Danchin E.G.J."/>
            <person name="Klopp C."/>
            <person name="Perfus-Barbeoch L."/>
            <person name="Kozlowski D.K."/>
            <person name="Koutsovoulos G.D."/>
            <person name="Lopez-Roques C."/>
            <person name="Bouchez O."/>
            <person name="Zahm M."/>
            <person name="Besnard G."/>
            <person name="Bellafiore S."/>
        </authorList>
    </citation>
    <scope>NUCLEOTIDE SEQUENCE</scope>
    <source>
        <strain evidence="2">VN-18</strain>
    </source>
</reference>
<keyword evidence="1" id="KW-0472">Membrane</keyword>
<evidence type="ECO:0000313" key="3">
    <source>
        <dbReference type="Proteomes" id="UP000605970"/>
    </source>
</evidence>
<dbReference type="Proteomes" id="UP000605970">
    <property type="component" value="Unassembled WGS sequence"/>
</dbReference>
<protein>
    <submittedName>
        <fullName evidence="2">Uncharacterized protein</fullName>
    </submittedName>
</protein>
<feature type="transmembrane region" description="Helical" evidence="1">
    <location>
        <begin position="133"/>
        <end position="155"/>
    </location>
</feature>
<accession>A0A8T0A192</accession>
<proteinExistence type="predicted"/>
<evidence type="ECO:0000313" key="2">
    <source>
        <dbReference type="EMBL" id="KAF7639607.1"/>
    </source>
</evidence>
<keyword evidence="1" id="KW-1133">Transmembrane helix</keyword>
<sequence>MDDITSIESVEPLDQRGISGSDCVYETFNSPIKCIRWNDPIDSQEKFWSNFNVNYIQIQRPSGMYRAIFYFILLQLFLFIFDIGASLVMCRRYKLQKDGETIEKRISIALTSIIYFTNSLPPFNSCMGTAFKLFVGMFIIFGIGCFLSHFSRILLIRKKIKGRINFEINEGRRGQAMELI</sequence>
<comment type="caution">
    <text evidence="2">The sequence shown here is derived from an EMBL/GenBank/DDBJ whole genome shotgun (WGS) entry which is preliminary data.</text>
</comment>
<dbReference type="OrthoDB" id="5793213at2759"/>
<gene>
    <name evidence="2" type="ORF">Mgra_00000931</name>
</gene>
<dbReference type="AlphaFoldDB" id="A0A8T0A192"/>
<name>A0A8T0A192_9BILA</name>
<keyword evidence="1" id="KW-0812">Transmembrane</keyword>
<keyword evidence="3" id="KW-1185">Reference proteome</keyword>
<evidence type="ECO:0000256" key="1">
    <source>
        <dbReference type="SAM" id="Phobius"/>
    </source>
</evidence>
<feature type="transmembrane region" description="Helical" evidence="1">
    <location>
        <begin position="67"/>
        <end position="90"/>
    </location>
</feature>